<dbReference type="EMBL" id="JAWDIE010000009">
    <property type="protein sequence ID" value="MEJ7138196.1"/>
    <property type="molecule type" value="Genomic_DNA"/>
</dbReference>
<gene>
    <name evidence="1" type="ORF">RV045_07105</name>
</gene>
<comment type="caution">
    <text evidence="1">The sequence shown here is derived from an EMBL/GenBank/DDBJ whole genome shotgun (WGS) entry which is preliminary data.</text>
</comment>
<proteinExistence type="predicted"/>
<name>A0ACC6P1T2_9BURK</name>
<keyword evidence="2" id="KW-1185">Reference proteome</keyword>
<protein>
    <submittedName>
        <fullName evidence="1">Glycosyltransferase family 1 protein</fullName>
    </submittedName>
</protein>
<accession>A0ACC6P1T2</accession>
<evidence type="ECO:0000313" key="1">
    <source>
        <dbReference type="EMBL" id="MEJ7138196.1"/>
    </source>
</evidence>
<sequence length="403" mass="45554">MTETKSAVMCDVQPRVVAFLFFSDGKHWYGGKNYFRALFGAMDADHDRRIRPVAFIGSNIDSAGFDFPASVTFVRCSAMNRYSPAWFLDRLCKRYFGRTLFLNRALVREGVDVVSHCDPRESGTLPTIAWIPDFQHVHLPHFFSTSELASRDSQFKTILDRSDLVIVSSFAARDDLAEFSPSHLDKARVLQFCSMRPDLDANGEEDLTSLYGLADQFFYLPNQFWAHKNHRLAVEALARLRERWPQSQIVCSGALSDYRNPAHIEALRYRIAELGLQDAFKLLGLIPYKHIFRLMLQSSAVINPSHFEGWSTTVEEAKAVGVPLLLSNLPVHREQCPAGEALFFSPDDSDDLAMCMDRVLSGNWSSLDLPHVPSALDRHQNRILGFSRTYQAIVAELSPCTSP</sequence>
<evidence type="ECO:0000313" key="2">
    <source>
        <dbReference type="Proteomes" id="UP001364695"/>
    </source>
</evidence>
<reference evidence="1" key="1">
    <citation type="submission" date="2023-10" db="EMBL/GenBank/DDBJ databases">
        <title>Amphibacter perezi, gen. nov., sp. nov. a novel taxa of the family Comamonadaceae, class Betaproteobacteria isolated from the skin microbiota of Pelophylax perezi from different populations.</title>
        <authorList>
            <person name="Costa S."/>
            <person name="Proenca D.N."/>
            <person name="Lopes I."/>
            <person name="Morais P.V."/>
        </authorList>
    </citation>
    <scope>NUCLEOTIDE SEQUENCE</scope>
    <source>
        <strain evidence="1">SL12-8</strain>
    </source>
</reference>
<organism evidence="1 2">
    <name type="scientific">Amphibiibacter pelophylacis</name>
    <dbReference type="NCBI Taxonomy" id="1799477"/>
    <lineage>
        <taxon>Bacteria</taxon>
        <taxon>Pseudomonadati</taxon>
        <taxon>Pseudomonadota</taxon>
        <taxon>Betaproteobacteria</taxon>
        <taxon>Burkholderiales</taxon>
        <taxon>Sphaerotilaceae</taxon>
        <taxon>Amphibiibacter</taxon>
    </lineage>
</organism>
<dbReference type="Proteomes" id="UP001364695">
    <property type="component" value="Unassembled WGS sequence"/>
</dbReference>